<comment type="caution">
    <text evidence="5">The sequence shown here is derived from an EMBL/GenBank/DDBJ whole genome shotgun (WGS) entry which is preliminary data.</text>
</comment>
<dbReference type="STRING" id="208480.SAMN02910418_00659"/>
<dbReference type="SMART" id="SM00228">
    <property type="entry name" value="PDZ"/>
    <property type="match status" value="1"/>
</dbReference>
<dbReference type="InterPro" id="IPR051201">
    <property type="entry name" value="Chloro_Bact_Ser_Proteases"/>
</dbReference>
<feature type="domain" description="PDZ" evidence="4">
    <location>
        <begin position="200"/>
        <end position="292"/>
    </location>
</feature>
<reference evidence="6" key="1">
    <citation type="submission" date="2016-12" db="EMBL/GenBank/DDBJ databases">
        <authorList>
            <person name="Meng X."/>
        </authorList>
    </citation>
    <scope>NUCLEOTIDE SEQUENCE [LARGE SCALE GENOMIC DNA]</scope>
    <source>
        <strain evidence="6">DSM 19116</strain>
    </source>
</reference>
<dbReference type="InterPro" id="IPR001940">
    <property type="entry name" value="Peptidase_S1C"/>
</dbReference>
<protein>
    <recommendedName>
        <fullName evidence="4">PDZ domain-containing protein</fullName>
    </recommendedName>
</protein>
<evidence type="ECO:0000256" key="3">
    <source>
        <dbReference type="ARBA" id="ARBA00022801"/>
    </source>
</evidence>
<evidence type="ECO:0000259" key="4">
    <source>
        <dbReference type="PROSITE" id="PS50106"/>
    </source>
</evidence>
<dbReference type="EMBL" id="MQVR01000033">
    <property type="protein sequence ID" value="OKL53954.1"/>
    <property type="molecule type" value="Genomic_DNA"/>
</dbReference>
<dbReference type="CDD" id="cd06779">
    <property type="entry name" value="cpPDZ_Deg_HtrA-like"/>
    <property type="match status" value="1"/>
</dbReference>
<dbReference type="InterPro" id="IPR043504">
    <property type="entry name" value="Peptidase_S1_PA_chymotrypsin"/>
</dbReference>
<gene>
    <name evidence="5" type="ORF">BSZ39_06820</name>
</gene>
<dbReference type="SUPFAM" id="SSF50494">
    <property type="entry name" value="Trypsin-like serine proteases"/>
    <property type="match status" value="1"/>
</dbReference>
<keyword evidence="3" id="KW-0378">Hydrolase</keyword>
<comment type="similarity">
    <text evidence="1">Belongs to the peptidase S1C family.</text>
</comment>
<dbReference type="PROSITE" id="PS50106">
    <property type="entry name" value="PDZ"/>
    <property type="match status" value="1"/>
</dbReference>
<dbReference type="AlphaFoldDB" id="A0A1Q5Q275"/>
<dbReference type="GO" id="GO:0006508">
    <property type="term" value="P:proteolysis"/>
    <property type="evidence" value="ECO:0007669"/>
    <property type="project" value="UniProtKB-KW"/>
</dbReference>
<name>A0A1Q5Q275_9ACTO</name>
<evidence type="ECO:0000256" key="1">
    <source>
        <dbReference type="ARBA" id="ARBA00010541"/>
    </source>
</evidence>
<dbReference type="Proteomes" id="UP000185628">
    <property type="component" value="Unassembled WGS sequence"/>
</dbReference>
<evidence type="ECO:0000313" key="5">
    <source>
        <dbReference type="EMBL" id="OKL53954.1"/>
    </source>
</evidence>
<evidence type="ECO:0000256" key="2">
    <source>
        <dbReference type="ARBA" id="ARBA00022670"/>
    </source>
</evidence>
<evidence type="ECO:0000313" key="6">
    <source>
        <dbReference type="Proteomes" id="UP000185628"/>
    </source>
</evidence>
<organism evidence="5 6">
    <name type="scientific">Bowdeniella nasicola</name>
    <dbReference type="NCBI Taxonomy" id="208480"/>
    <lineage>
        <taxon>Bacteria</taxon>
        <taxon>Bacillati</taxon>
        <taxon>Actinomycetota</taxon>
        <taxon>Actinomycetes</taxon>
        <taxon>Actinomycetales</taxon>
        <taxon>Actinomycetaceae</taxon>
        <taxon>Bowdeniella</taxon>
    </lineage>
</organism>
<keyword evidence="6" id="KW-1185">Reference proteome</keyword>
<sequence>MAANVKNSVVSISVRRADGSGSGSGVVLDTSGHILTNNHVINGAQQIIVTLADGRKFPAKVRGTDSATDLAVVTLDKPPSDLSPATFGNSSKLSVGQPVAAVGNPLGLSSTVTTGIVSALNRPVTTTKTSDHGFEQVGDRVTTNAIQLDASINPGNSGGPVFDATGKVIGISSSIASLGPKGQAGSIGLGFAIPANLASRVADQLIANGVAEHAFLGVGLATGEATTESGVRSGAQVRSVEEGSPAANAGVKIGDVIVAVDGEPVSSADSLVGFVRQYASGDKVTLTVVRGGKDTKVDVTLATRQDRTQ</sequence>
<dbReference type="Gene3D" id="2.30.42.10">
    <property type="match status" value="1"/>
</dbReference>
<dbReference type="PRINTS" id="PR00834">
    <property type="entry name" value="PROTEASES2C"/>
</dbReference>
<dbReference type="GO" id="GO:0004252">
    <property type="term" value="F:serine-type endopeptidase activity"/>
    <property type="evidence" value="ECO:0007669"/>
    <property type="project" value="InterPro"/>
</dbReference>
<dbReference type="PANTHER" id="PTHR43343:SF3">
    <property type="entry name" value="PROTEASE DO-LIKE 8, CHLOROPLASTIC"/>
    <property type="match status" value="1"/>
</dbReference>
<proteinExistence type="inferred from homology"/>
<dbReference type="SUPFAM" id="SSF50156">
    <property type="entry name" value="PDZ domain-like"/>
    <property type="match status" value="1"/>
</dbReference>
<dbReference type="Pfam" id="PF13180">
    <property type="entry name" value="PDZ_2"/>
    <property type="match status" value="1"/>
</dbReference>
<dbReference type="Pfam" id="PF13365">
    <property type="entry name" value="Trypsin_2"/>
    <property type="match status" value="1"/>
</dbReference>
<accession>A0A1Q5Q275</accession>
<dbReference type="InterPro" id="IPR009003">
    <property type="entry name" value="Peptidase_S1_PA"/>
</dbReference>
<dbReference type="PANTHER" id="PTHR43343">
    <property type="entry name" value="PEPTIDASE S12"/>
    <property type="match status" value="1"/>
</dbReference>
<dbReference type="InterPro" id="IPR036034">
    <property type="entry name" value="PDZ_sf"/>
</dbReference>
<dbReference type="Gene3D" id="2.40.10.10">
    <property type="entry name" value="Trypsin-like serine proteases"/>
    <property type="match status" value="2"/>
</dbReference>
<keyword evidence="2" id="KW-0645">Protease</keyword>
<dbReference type="InterPro" id="IPR001478">
    <property type="entry name" value="PDZ"/>
</dbReference>